<evidence type="ECO:0000256" key="1">
    <source>
        <dbReference type="SAM" id="MobiDB-lite"/>
    </source>
</evidence>
<reference evidence="2" key="1">
    <citation type="journal article" date="2019" name="Sci. Rep.">
        <title>Draft genome of Tanacetum cinerariifolium, the natural source of mosquito coil.</title>
        <authorList>
            <person name="Yamashiro T."/>
            <person name="Shiraishi A."/>
            <person name="Satake H."/>
            <person name="Nakayama K."/>
        </authorList>
    </citation>
    <scope>NUCLEOTIDE SEQUENCE</scope>
</reference>
<organism evidence="2">
    <name type="scientific">Tanacetum cinerariifolium</name>
    <name type="common">Dalmatian daisy</name>
    <name type="synonym">Chrysanthemum cinerariifolium</name>
    <dbReference type="NCBI Taxonomy" id="118510"/>
    <lineage>
        <taxon>Eukaryota</taxon>
        <taxon>Viridiplantae</taxon>
        <taxon>Streptophyta</taxon>
        <taxon>Embryophyta</taxon>
        <taxon>Tracheophyta</taxon>
        <taxon>Spermatophyta</taxon>
        <taxon>Magnoliopsida</taxon>
        <taxon>eudicotyledons</taxon>
        <taxon>Gunneridae</taxon>
        <taxon>Pentapetalae</taxon>
        <taxon>asterids</taxon>
        <taxon>campanulids</taxon>
        <taxon>Asterales</taxon>
        <taxon>Asteraceae</taxon>
        <taxon>Asteroideae</taxon>
        <taxon>Anthemideae</taxon>
        <taxon>Anthemidinae</taxon>
        <taxon>Tanacetum</taxon>
    </lineage>
</organism>
<proteinExistence type="predicted"/>
<dbReference type="EMBL" id="BKCJ010002391">
    <property type="protein sequence ID" value="GEU48242.1"/>
    <property type="molecule type" value="Genomic_DNA"/>
</dbReference>
<evidence type="ECO:0000313" key="2">
    <source>
        <dbReference type="EMBL" id="GEU48242.1"/>
    </source>
</evidence>
<dbReference type="AlphaFoldDB" id="A0A6L2KHW9"/>
<feature type="compositionally biased region" description="Acidic residues" evidence="1">
    <location>
        <begin position="26"/>
        <end position="46"/>
    </location>
</feature>
<accession>A0A6L2KHW9</accession>
<protein>
    <submittedName>
        <fullName evidence="2">Putative arfaptin homology (AH) domain/BAR domain protein</fullName>
    </submittedName>
</protein>
<feature type="region of interest" description="Disordered" evidence="1">
    <location>
        <begin position="26"/>
        <end position="69"/>
    </location>
</feature>
<sequence>MEPIEPHIKLTTEHEHIDYLFSGFEDDGIDSISVSDDEDDKDDSDAYSDTPKDDRDELNNEGKGNESEASRRIKTEIFVRMQVLSLPIASSKVISLRSEYCSIDATICRYLSGTAFNNLRTNVSSSIVCPRLAALFTKVVSFVVKASIVSSSFMCSISNSDLRVCNRACCTLSSPICLVFRAFHMAFAVLCFVI</sequence>
<gene>
    <name evidence="2" type="ORF">Tci_020220</name>
</gene>
<name>A0A6L2KHW9_TANCI</name>
<comment type="caution">
    <text evidence="2">The sequence shown here is derived from an EMBL/GenBank/DDBJ whole genome shotgun (WGS) entry which is preliminary data.</text>
</comment>
<feature type="compositionally biased region" description="Basic and acidic residues" evidence="1">
    <location>
        <begin position="50"/>
        <end position="69"/>
    </location>
</feature>